<dbReference type="Proteomes" id="UP000237271">
    <property type="component" value="Unassembled WGS sequence"/>
</dbReference>
<gene>
    <name evidence="1" type="ORF">PHPALM_1662</name>
</gene>
<dbReference type="AlphaFoldDB" id="A0A2P4YRR7"/>
<protein>
    <submittedName>
        <fullName evidence="1">Uncharacterized protein</fullName>
    </submittedName>
</protein>
<reference evidence="1 2" key="1">
    <citation type="journal article" date="2017" name="Genome Biol. Evol.">
        <title>Phytophthora megakarya and P. palmivora, closely related causal agents of cacao black pod rot, underwent increases in genome sizes and gene numbers by different mechanisms.</title>
        <authorList>
            <person name="Ali S.S."/>
            <person name="Shao J."/>
            <person name="Lary D.J."/>
            <person name="Kronmiller B."/>
            <person name="Shen D."/>
            <person name="Strem M.D."/>
            <person name="Amoako-Attah I."/>
            <person name="Akrofi A.Y."/>
            <person name="Begoude B.A."/>
            <person name="Ten Hoopen G.M."/>
            <person name="Coulibaly K."/>
            <person name="Kebe B.I."/>
            <person name="Melnick R.L."/>
            <person name="Guiltinan M.J."/>
            <person name="Tyler B.M."/>
            <person name="Meinhardt L.W."/>
            <person name="Bailey B.A."/>
        </authorList>
    </citation>
    <scope>NUCLEOTIDE SEQUENCE [LARGE SCALE GENOMIC DNA]</scope>
    <source>
        <strain evidence="2">sbr112.9</strain>
    </source>
</reference>
<dbReference type="PROSITE" id="PS51450">
    <property type="entry name" value="LRR"/>
    <property type="match status" value="2"/>
</dbReference>
<accession>A0A2P4YRR7</accession>
<dbReference type="InterPro" id="IPR042655">
    <property type="entry name" value="LRC72"/>
</dbReference>
<dbReference type="SUPFAM" id="SSF52058">
    <property type="entry name" value="L domain-like"/>
    <property type="match status" value="1"/>
</dbReference>
<dbReference type="PANTHER" id="PTHR46759:SF2">
    <property type="match status" value="1"/>
</dbReference>
<evidence type="ECO:0000313" key="1">
    <source>
        <dbReference type="EMBL" id="POM80498.1"/>
    </source>
</evidence>
<dbReference type="OrthoDB" id="5954088at2759"/>
<dbReference type="InterPro" id="IPR032675">
    <property type="entry name" value="LRR_dom_sf"/>
</dbReference>
<evidence type="ECO:0000313" key="2">
    <source>
        <dbReference type="Proteomes" id="UP000237271"/>
    </source>
</evidence>
<dbReference type="InterPro" id="IPR001611">
    <property type="entry name" value="Leu-rich_rpt"/>
</dbReference>
<sequence length="489" mass="55319">MRAPEAALIRARAKAPLPDLLVLHLSNADIDCIKHLGLCKRLQSLYADSNHVKDIEGLIELRKLWRIDLSNNQLKNLNVLASFKALGFLHLERNRLCFEDLVCLRNQHLLELRLLGNDGLLKNNTIDEYRKKVVALLPNVWILDSHFVSTAERGQAIEEFDAFVGNLLETTSNSGVGSKFGSALDLWVGSEFVMEDDTPYTASLIEVAHKRASQNEPCDLRRLFAVVSFHNAESVMHNTHCHFAPSRQAPNSRLMPKIWLDEVLALPRRTRIEVVVLIATFLQFRFPKTLLSEALAIRQLDSPQFPSEAIRDIVNLPPYALVALIAIARHVSLDMERSMREKHKPEVATPEFEDESKLLGAIPPLFTTLLSTRSGFANPVDDSDPHSMRLRWKREAILRELMPLIHAAEPDPDVPSGRELGDWVEVYAKQFLKIHFLSADELFVVAISPTDSTQSITLSIEQLLRTSSSVWRVKNLTKRQVDELSEHSP</sequence>
<name>A0A2P4YRR7_9STRA</name>
<dbReference type="EMBL" id="NCKW01000431">
    <property type="protein sequence ID" value="POM80498.1"/>
    <property type="molecule type" value="Genomic_DNA"/>
</dbReference>
<comment type="caution">
    <text evidence="1">The sequence shown here is derived from an EMBL/GenBank/DDBJ whole genome shotgun (WGS) entry which is preliminary data.</text>
</comment>
<dbReference type="Gene3D" id="3.80.10.10">
    <property type="entry name" value="Ribonuclease Inhibitor"/>
    <property type="match status" value="1"/>
</dbReference>
<keyword evidence="2" id="KW-1185">Reference proteome</keyword>
<dbReference type="PANTHER" id="PTHR46759">
    <property type="entry name" value="LEUCINE-RICH REPEAT-CONTAINING PROTEIN 72"/>
    <property type="match status" value="1"/>
</dbReference>
<proteinExistence type="predicted"/>
<organism evidence="1 2">
    <name type="scientific">Phytophthora palmivora</name>
    <dbReference type="NCBI Taxonomy" id="4796"/>
    <lineage>
        <taxon>Eukaryota</taxon>
        <taxon>Sar</taxon>
        <taxon>Stramenopiles</taxon>
        <taxon>Oomycota</taxon>
        <taxon>Peronosporomycetes</taxon>
        <taxon>Peronosporales</taxon>
        <taxon>Peronosporaceae</taxon>
        <taxon>Phytophthora</taxon>
    </lineage>
</organism>